<reference evidence="3" key="1">
    <citation type="journal article" date="2019" name="Curr. Biol.">
        <title>Genome Sequence of Striga asiatica Provides Insight into the Evolution of Plant Parasitism.</title>
        <authorList>
            <person name="Yoshida S."/>
            <person name="Kim S."/>
            <person name="Wafula E.K."/>
            <person name="Tanskanen J."/>
            <person name="Kim Y.M."/>
            <person name="Honaas L."/>
            <person name="Yang Z."/>
            <person name="Spallek T."/>
            <person name="Conn C.E."/>
            <person name="Ichihashi Y."/>
            <person name="Cheong K."/>
            <person name="Cui S."/>
            <person name="Der J.P."/>
            <person name="Gundlach H."/>
            <person name="Jiao Y."/>
            <person name="Hori C."/>
            <person name="Ishida J.K."/>
            <person name="Kasahara H."/>
            <person name="Kiba T."/>
            <person name="Kim M.S."/>
            <person name="Koo N."/>
            <person name="Laohavisit A."/>
            <person name="Lee Y.H."/>
            <person name="Lumba S."/>
            <person name="McCourt P."/>
            <person name="Mortimer J.C."/>
            <person name="Mutuku J.M."/>
            <person name="Nomura T."/>
            <person name="Sasaki-Sekimoto Y."/>
            <person name="Seto Y."/>
            <person name="Wang Y."/>
            <person name="Wakatake T."/>
            <person name="Sakakibara H."/>
            <person name="Demura T."/>
            <person name="Yamaguchi S."/>
            <person name="Yoneyama K."/>
            <person name="Manabe R.I."/>
            <person name="Nelson D.C."/>
            <person name="Schulman A.H."/>
            <person name="Timko M.P."/>
            <person name="dePamphilis C.W."/>
            <person name="Choi D."/>
            <person name="Shirasu K."/>
        </authorList>
    </citation>
    <scope>NUCLEOTIDE SEQUENCE [LARGE SCALE GENOMIC DNA]</scope>
    <source>
        <strain evidence="3">cv. UVA1</strain>
    </source>
</reference>
<keyword evidence="2" id="KW-0418">Kinase</keyword>
<sequence length="178" mass="19854">MSIEQQVPAFHAGEFLLSAHSDDCPNEEQRRPPPSTSRSAGVENSPSLSSGFPCPSSTITGDPLRRRRSNQKRSPPPSSRQALFQLQFPSSLHRKSQPPSATLHRLLYHRMRTTSEIHRREKQPLNLFPRAAPLASIHELRCDNSVASSDIASSNESVDRQRASHFCKVGVRRLALAK</sequence>
<comment type="caution">
    <text evidence="2">The sequence shown here is derived from an EMBL/GenBank/DDBJ whole genome shotgun (WGS) entry which is preliminary data.</text>
</comment>
<feature type="compositionally biased region" description="Basic and acidic residues" evidence="1">
    <location>
        <begin position="20"/>
        <end position="31"/>
    </location>
</feature>
<keyword evidence="2" id="KW-0808">Transferase</keyword>
<dbReference type="EMBL" id="BKCP01004472">
    <property type="protein sequence ID" value="GER31408.1"/>
    <property type="molecule type" value="Genomic_DNA"/>
</dbReference>
<keyword evidence="3" id="KW-1185">Reference proteome</keyword>
<organism evidence="2 3">
    <name type="scientific">Striga asiatica</name>
    <name type="common">Asiatic witchweed</name>
    <name type="synonym">Buchnera asiatica</name>
    <dbReference type="NCBI Taxonomy" id="4170"/>
    <lineage>
        <taxon>Eukaryota</taxon>
        <taxon>Viridiplantae</taxon>
        <taxon>Streptophyta</taxon>
        <taxon>Embryophyta</taxon>
        <taxon>Tracheophyta</taxon>
        <taxon>Spermatophyta</taxon>
        <taxon>Magnoliopsida</taxon>
        <taxon>eudicotyledons</taxon>
        <taxon>Gunneridae</taxon>
        <taxon>Pentapetalae</taxon>
        <taxon>asterids</taxon>
        <taxon>lamiids</taxon>
        <taxon>Lamiales</taxon>
        <taxon>Orobanchaceae</taxon>
        <taxon>Buchnereae</taxon>
        <taxon>Striga</taxon>
    </lineage>
</organism>
<gene>
    <name evidence="2" type="ORF">STAS_07407</name>
</gene>
<feature type="compositionally biased region" description="Polar residues" evidence="1">
    <location>
        <begin position="36"/>
        <end position="60"/>
    </location>
</feature>
<dbReference type="GO" id="GO:0016301">
    <property type="term" value="F:kinase activity"/>
    <property type="evidence" value="ECO:0007669"/>
    <property type="project" value="UniProtKB-KW"/>
</dbReference>
<evidence type="ECO:0000256" key="1">
    <source>
        <dbReference type="SAM" id="MobiDB-lite"/>
    </source>
</evidence>
<proteinExistence type="predicted"/>
<evidence type="ECO:0000313" key="3">
    <source>
        <dbReference type="Proteomes" id="UP000325081"/>
    </source>
</evidence>
<dbReference type="AlphaFoldDB" id="A0A5A7PFS8"/>
<feature type="region of interest" description="Disordered" evidence="1">
    <location>
        <begin position="1"/>
        <end position="82"/>
    </location>
</feature>
<name>A0A5A7PFS8_STRAF</name>
<protein>
    <submittedName>
        <fullName evidence="2">Protein kinase superfamily protein</fullName>
    </submittedName>
</protein>
<dbReference type="Proteomes" id="UP000325081">
    <property type="component" value="Unassembled WGS sequence"/>
</dbReference>
<evidence type="ECO:0000313" key="2">
    <source>
        <dbReference type="EMBL" id="GER31408.1"/>
    </source>
</evidence>
<accession>A0A5A7PFS8</accession>